<organism evidence="2 3">
    <name type="scientific">Abyssicoccus albus</name>
    <dbReference type="NCBI Taxonomy" id="1817405"/>
    <lineage>
        <taxon>Bacteria</taxon>
        <taxon>Bacillati</taxon>
        <taxon>Bacillota</taxon>
        <taxon>Bacilli</taxon>
        <taxon>Bacillales</taxon>
        <taxon>Abyssicoccaceae</taxon>
    </lineage>
</organism>
<feature type="compositionally biased region" description="Polar residues" evidence="1">
    <location>
        <begin position="23"/>
        <end position="33"/>
    </location>
</feature>
<sequence>MEIIPILIFIGGIVYSLIESSQKNKQKKNTMPTFSGKDVKDPKPSPHKKSSNTRNETHQKGLNQDNGSNPSEKRGNIFQEMLKEIENEINKELDTKDTGKPLPNQSIPKHTKLTEKQINDLLHALKKQKFTQIDLKTNDRIKKRQKELHDIAKSYGISYEQLMNEVVPKVLNRLPVDENGSRRPTRNTAERQSTRKIDEIQRKTRDQYEIDRNETVYNRDKKHKGTQEKDFIKQHDLTEIPQLQFSQQEVIQGMIMSEILSPPKSKQRIKR</sequence>
<feature type="compositionally biased region" description="Polar residues" evidence="1">
    <location>
        <begin position="60"/>
        <end position="70"/>
    </location>
</feature>
<dbReference type="OrthoDB" id="2991704at2"/>
<keyword evidence="3" id="KW-1185">Reference proteome</keyword>
<comment type="caution">
    <text evidence="2">The sequence shown here is derived from an EMBL/GenBank/DDBJ whole genome shotgun (WGS) entry which is preliminary data.</text>
</comment>
<feature type="compositionally biased region" description="Basic and acidic residues" evidence="1">
    <location>
        <begin position="188"/>
        <end position="197"/>
    </location>
</feature>
<evidence type="ECO:0000256" key="1">
    <source>
        <dbReference type="SAM" id="MobiDB-lite"/>
    </source>
</evidence>
<evidence type="ECO:0000313" key="2">
    <source>
        <dbReference type="EMBL" id="RPF58137.1"/>
    </source>
</evidence>
<reference evidence="2 3" key="1">
    <citation type="submission" date="2018-11" db="EMBL/GenBank/DDBJ databases">
        <title>Genomic Encyclopedia of Type Strains, Phase IV (KMG-IV): sequencing the most valuable type-strain genomes for metagenomic binning, comparative biology and taxonomic classification.</title>
        <authorList>
            <person name="Goeker M."/>
        </authorList>
    </citation>
    <scope>NUCLEOTIDE SEQUENCE [LARGE SCALE GENOMIC DNA]</scope>
    <source>
        <strain evidence="2 3">DSM 29158</strain>
    </source>
</reference>
<proteinExistence type="predicted"/>
<evidence type="ECO:0000313" key="3">
    <source>
        <dbReference type="Proteomes" id="UP000277108"/>
    </source>
</evidence>
<dbReference type="AlphaFoldDB" id="A0A3N5BKC4"/>
<feature type="region of interest" description="Disordered" evidence="1">
    <location>
        <begin position="175"/>
        <end position="197"/>
    </location>
</feature>
<dbReference type="Proteomes" id="UP000277108">
    <property type="component" value="Unassembled WGS sequence"/>
</dbReference>
<accession>A0A3N5BKC4</accession>
<feature type="region of interest" description="Disordered" evidence="1">
    <location>
        <begin position="23"/>
        <end position="74"/>
    </location>
</feature>
<protein>
    <submittedName>
        <fullName evidence="2">Uncharacterized protein</fullName>
    </submittedName>
</protein>
<gene>
    <name evidence="2" type="ORF">EDD62_0779</name>
</gene>
<dbReference type="RefSeq" id="WP_123807594.1">
    <property type="nucleotide sequence ID" value="NZ_RKRK01000002.1"/>
</dbReference>
<name>A0A3N5BKC4_9BACL</name>
<dbReference type="EMBL" id="RKRK01000002">
    <property type="protein sequence ID" value="RPF58137.1"/>
    <property type="molecule type" value="Genomic_DNA"/>
</dbReference>